<accession>A0A9N7NMB3</accession>
<dbReference type="OrthoDB" id="1751727at2759"/>
<dbReference type="PANTHER" id="PTHR33223:SF10">
    <property type="entry name" value="AMINOTRANSFERASE-LIKE PLANT MOBILE DOMAIN-CONTAINING PROTEIN"/>
    <property type="match status" value="1"/>
</dbReference>
<feature type="non-terminal residue" evidence="3">
    <location>
        <position position="1"/>
    </location>
</feature>
<evidence type="ECO:0000313" key="4">
    <source>
        <dbReference type="Proteomes" id="UP001153555"/>
    </source>
</evidence>
<dbReference type="EMBL" id="CACSLK010027834">
    <property type="protein sequence ID" value="CAA0832594.1"/>
    <property type="molecule type" value="Genomic_DNA"/>
</dbReference>
<proteinExistence type="predicted"/>
<dbReference type="Proteomes" id="UP001153555">
    <property type="component" value="Unassembled WGS sequence"/>
</dbReference>
<name>A0A9N7NMB3_STRHE</name>
<feature type="region of interest" description="Disordered" evidence="1">
    <location>
        <begin position="308"/>
        <end position="334"/>
    </location>
</feature>
<gene>
    <name evidence="3" type="ORF">SHERM_27868</name>
</gene>
<feature type="compositionally biased region" description="Basic and acidic residues" evidence="1">
    <location>
        <begin position="188"/>
        <end position="228"/>
    </location>
</feature>
<organism evidence="3 4">
    <name type="scientific">Striga hermonthica</name>
    <name type="common">Purple witchweed</name>
    <name type="synonym">Buchnera hermonthica</name>
    <dbReference type="NCBI Taxonomy" id="68872"/>
    <lineage>
        <taxon>Eukaryota</taxon>
        <taxon>Viridiplantae</taxon>
        <taxon>Streptophyta</taxon>
        <taxon>Embryophyta</taxon>
        <taxon>Tracheophyta</taxon>
        <taxon>Spermatophyta</taxon>
        <taxon>Magnoliopsida</taxon>
        <taxon>eudicotyledons</taxon>
        <taxon>Gunneridae</taxon>
        <taxon>Pentapetalae</taxon>
        <taxon>asterids</taxon>
        <taxon>lamiids</taxon>
        <taxon>Lamiales</taxon>
        <taxon>Orobanchaceae</taxon>
        <taxon>Buchnereae</taxon>
        <taxon>Striga</taxon>
    </lineage>
</organism>
<comment type="caution">
    <text evidence="3">The sequence shown here is derived from an EMBL/GenBank/DDBJ whole genome shotgun (WGS) entry which is preliminary data.</text>
</comment>
<reference evidence="3" key="1">
    <citation type="submission" date="2019-12" db="EMBL/GenBank/DDBJ databases">
        <authorList>
            <person name="Scholes J."/>
        </authorList>
    </citation>
    <scope>NUCLEOTIDE SEQUENCE</scope>
</reference>
<dbReference type="PANTHER" id="PTHR33223">
    <property type="entry name" value="CCHC-TYPE DOMAIN-CONTAINING PROTEIN"/>
    <property type="match status" value="1"/>
</dbReference>
<dbReference type="InterPro" id="IPR005162">
    <property type="entry name" value="Retrotrans_gag_dom"/>
</dbReference>
<evidence type="ECO:0000256" key="1">
    <source>
        <dbReference type="SAM" id="MobiDB-lite"/>
    </source>
</evidence>
<dbReference type="AlphaFoldDB" id="A0A9N7NMB3"/>
<evidence type="ECO:0000313" key="3">
    <source>
        <dbReference type="EMBL" id="CAA0832594.1"/>
    </source>
</evidence>
<feature type="region of interest" description="Disordered" evidence="1">
    <location>
        <begin position="188"/>
        <end position="229"/>
    </location>
</feature>
<keyword evidence="4" id="KW-1185">Reference proteome</keyword>
<feature type="domain" description="Retrotransposon gag" evidence="2">
    <location>
        <begin position="61"/>
        <end position="151"/>
    </location>
</feature>
<feature type="non-terminal residue" evidence="3">
    <location>
        <position position="448"/>
    </location>
</feature>
<sequence length="448" mass="51496">RPVVSRGHPFAEDVLRGDLPSNFRELSLSYDGSADPARHLRSFDNIAVLHRYSDVVCCRAFLTTLKGSAQDWFHQLLAGSIDCFERFSSLFLNQFAIARKHEKTYLSLINMQQKEGETLRQYVARYTKECVEVPSASEEVKAGGLTRGLRPGKCRDSLAKRPARSFDELLERCSKYVNMEESEADFIRNDKVKAKQPEERPRQSDRRAAPKESRVEDRFRGPRYEHYKPLNSPKQEILEMMEKRGEDKLLAQPKPLPPPRKFLASKDKYCQYHRDYGHSTNFCRELKDEIERLIRAGPLKEFMIRDRERQEDCREGRESGDKRRRIDEQPDRPVKKGVIHMIAGGPTDGDSHRERKRTYRGKGVAHEVAEVQVQRSLATLKFGVDDVTGLVIQHNDALVITAEVASYDVQRVLIDTGSSADIIFLKCLQQMELDVKVEPVHTALYGFS</sequence>
<evidence type="ECO:0000259" key="2">
    <source>
        <dbReference type="Pfam" id="PF03732"/>
    </source>
</evidence>
<dbReference type="Pfam" id="PF03732">
    <property type="entry name" value="Retrotrans_gag"/>
    <property type="match status" value="1"/>
</dbReference>
<protein>
    <recommendedName>
        <fullName evidence="2">Retrotransposon gag domain-containing protein</fullName>
    </recommendedName>
</protein>